<feature type="domain" description="Ig-like" evidence="6">
    <location>
        <begin position="954"/>
        <end position="1044"/>
    </location>
</feature>
<feature type="domain" description="Ig-like" evidence="6">
    <location>
        <begin position="511"/>
        <end position="600"/>
    </location>
</feature>
<feature type="domain" description="Ig-like" evidence="6">
    <location>
        <begin position="329"/>
        <end position="417"/>
    </location>
</feature>
<dbReference type="PANTHER" id="PTHR10075">
    <property type="entry name" value="BASIGIN RELATED"/>
    <property type="match status" value="1"/>
</dbReference>
<dbReference type="InterPro" id="IPR003599">
    <property type="entry name" value="Ig_sub"/>
</dbReference>
<proteinExistence type="predicted"/>
<dbReference type="FunFam" id="2.60.40.10:FF:000032">
    <property type="entry name" value="palladin isoform X1"/>
    <property type="match status" value="2"/>
</dbReference>
<dbReference type="SUPFAM" id="SSF53300">
    <property type="entry name" value="vWA-like"/>
    <property type="match status" value="1"/>
</dbReference>
<dbReference type="GO" id="GO:0030424">
    <property type="term" value="C:axon"/>
    <property type="evidence" value="ECO:0007669"/>
    <property type="project" value="TreeGrafter"/>
</dbReference>
<feature type="domain" description="Ig-like" evidence="6">
    <location>
        <begin position="752"/>
        <end position="839"/>
    </location>
</feature>
<name>A0A7J7K059_BUGNE</name>
<dbReference type="SMART" id="SM00408">
    <property type="entry name" value="IGc2"/>
    <property type="match status" value="9"/>
</dbReference>
<dbReference type="InterPro" id="IPR013098">
    <property type="entry name" value="Ig_I-set"/>
</dbReference>
<feature type="domain" description="Ig-like" evidence="6">
    <location>
        <begin position="240"/>
        <end position="324"/>
    </location>
</feature>
<evidence type="ECO:0000256" key="1">
    <source>
        <dbReference type="ARBA" id="ARBA00004613"/>
    </source>
</evidence>
<keyword evidence="3" id="KW-0732">Signal</keyword>
<dbReference type="Proteomes" id="UP000593567">
    <property type="component" value="Unassembled WGS sequence"/>
</dbReference>
<dbReference type="FunFam" id="2.60.40.10:FF:000107">
    <property type="entry name" value="Myosin, light chain kinase a"/>
    <property type="match status" value="1"/>
</dbReference>
<dbReference type="EMBL" id="VXIV02001540">
    <property type="protein sequence ID" value="KAF6032030.1"/>
    <property type="molecule type" value="Genomic_DNA"/>
</dbReference>
<gene>
    <name evidence="7" type="ORF">EB796_009662</name>
</gene>
<dbReference type="CDD" id="cd00096">
    <property type="entry name" value="Ig"/>
    <property type="match status" value="3"/>
</dbReference>
<dbReference type="InterPro" id="IPR036179">
    <property type="entry name" value="Ig-like_dom_sf"/>
</dbReference>
<feature type="domain" description="Ig-like" evidence="6">
    <location>
        <begin position="1046"/>
        <end position="1100"/>
    </location>
</feature>
<dbReference type="PROSITE" id="PS50835">
    <property type="entry name" value="IG_LIKE"/>
    <property type="match status" value="10"/>
</dbReference>
<dbReference type="GO" id="GO:0007411">
    <property type="term" value="P:axon guidance"/>
    <property type="evidence" value="ECO:0007669"/>
    <property type="project" value="TreeGrafter"/>
</dbReference>
<evidence type="ECO:0000259" key="6">
    <source>
        <dbReference type="PROSITE" id="PS50835"/>
    </source>
</evidence>
<evidence type="ECO:0000256" key="3">
    <source>
        <dbReference type="ARBA" id="ARBA00022729"/>
    </source>
</evidence>
<feature type="domain" description="Ig-like" evidence="6">
    <location>
        <begin position="140"/>
        <end position="234"/>
    </location>
</feature>
<dbReference type="InterPro" id="IPR056861">
    <property type="entry name" value="HMCN1-like_VWA"/>
</dbReference>
<dbReference type="GO" id="GO:0007156">
    <property type="term" value="P:homophilic cell adhesion via plasma membrane adhesion molecules"/>
    <property type="evidence" value="ECO:0007669"/>
    <property type="project" value="TreeGrafter"/>
</dbReference>
<keyword evidence="5" id="KW-0393">Immunoglobulin domain</keyword>
<feature type="domain" description="Ig-like" evidence="6">
    <location>
        <begin position="420"/>
        <end position="506"/>
    </location>
</feature>
<dbReference type="SMART" id="SM00409">
    <property type="entry name" value="IG"/>
    <property type="match status" value="10"/>
</dbReference>
<dbReference type="FunFam" id="2.60.40.10:FF:000130">
    <property type="entry name" value="Hemicentin 1"/>
    <property type="match status" value="2"/>
</dbReference>
<dbReference type="Pfam" id="PF13927">
    <property type="entry name" value="Ig_3"/>
    <property type="match status" value="3"/>
</dbReference>
<dbReference type="GO" id="GO:0098632">
    <property type="term" value="F:cell-cell adhesion mediator activity"/>
    <property type="evidence" value="ECO:0007669"/>
    <property type="project" value="TreeGrafter"/>
</dbReference>
<dbReference type="InterPro" id="IPR036465">
    <property type="entry name" value="vWFA_dom_sf"/>
</dbReference>
<comment type="subcellular location">
    <subcellularLocation>
        <location evidence="1">Secreted</location>
    </subcellularLocation>
</comment>
<dbReference type="InterPro" id="IPR003598">
    <property type="entry name" value="Ig_sub2"/>
</dbReference>
<evidence type="ECO:0000256" key="5">
    <source>
        <dbReference type="ARBA" id="ARBA00023319"/>
    </source>
</evidence>
<dbReference type="Gene3D" id="2.60.40.10">
    <property type="entry name" value="Immunoglobulins"/>
    <property type="match status" value="11"/>
</dbReference>
<evidence type="ECO:0000313" key="8">
    <source>
        <dbReference type="Proteomes" id="UP000593567"/>
    </source>
</evidence>
<dbReference type="SUPFAM" id="SSF48726">
    <property type="entry name" value="Immunoglobulin"/>
    <property type="match status" value="12"/>
</dbReference>
<feature type="domain" description="Ig-like" evidence="6">
    <location>
        <begin position="844"/>
        <end position="935"/>
    </location>
</feature>
<dbReference type="AlphaFoldDB" id="A0A7J7K059"/>
<organism evidence="7 8">
    <name type="scientific">Bugula neritina</name>
    <name type="common">Brown bryozoan</name>
    <name type="synonym">Sertularia neritina</name>
    <dbReference type="NCBI Taxonomy" id="10212"/>
    <lineage>
        <taxon>Eukaryota</taxon>
        <taxon>Metazoa</taxon>
        <taxon>Spiralia</taxon>
        <taxon>Lophotrochozoa</taxon>
        <taxon>Bryozoa</taxon>
        <taxon>Gymnolaemata</taxon>
        <taxon>Cheilostomatida</taxon>
        <taxon>Flustrina</taxon>
        <taxon>Buguloidea</taxon>
        <taxon>Bugulidae</taxon>
        <taxon>Bugula</taxon>
    </lineage>
</organism>
<feature type="domain" description="Ig-like" evidence="6">
    <location>
        <begin position="655"/>
        <end position="744"/>
    </location>
</feature>
<dbReference type="Pfam" id="PF07679">
    <property type="entry name" value="I-set"/>
    <property type="match status" value="6"/>
</dbReference>
<evidence type="ECO:0000313" key="7">
    <source>
        <dbReference type="EMBL" id="KAF6032030.1"/>
    </source>
</evidence>
<reference evidence="7" key="1">
    <citation type="submission" date="2020-06" db="EMBL/GenBank/DDBJ databases">
        <title>Draft genome of Bugula neritina, a colonial animal packing powerful symbionts and potential medicines.</title>
        <authorList>
            <person name="Rayko M."/>
        </authorList>
    </citation>
    <scope>NUCLEOTIDE SEQUENCE [LARGE SCALE GENOMIC DNA]</scope>
    <source>
        <strain evidence="7">Kwan_BN1</strain>
    </source>
</reference>
<keyword evidence="8" id="KW-1185">Reference proteome</keyword>
<comment type="caution">
    <text evidence="7">The sequence shown here is derived from an EMBL/GenBank/DDBJ whole genome shotgun (WGS) entry which is preliminary data.</text>
</comment>
<dbReference type="FunFam" id="2.60.40.10:FF:000186">
    <property type="entry name" value="Hemicentin 1"/>
    <property type="match status" value="1"/>
</dbReference>
<dbReference type="Pfam" id="PF25106">
    <property type="entry name" value="VWA_4"/>
    <property type="match status" value="1"/>
</dbReference>
<keyword evidence="2" id="KW-0964">Secreted</keyword>
<dbReference type="InterPro" id="IPR007110">
    <property type="entry name" value="Ig-like_dom"/>
</dbReference>
<dbReference type="InterPro" id="IPR013783">
    <property type="entry name" value="Ig-like_fold"/>
</dbReference>
<dbReference type="GO" id="GO:0070593">
    <property type="term" value="P:dendrite self-avoidance"/>
    <property type="evidence" value="ECO:0007669"/>
    <property type="project" value="TreeGrafter"/>
</dbReference>
<evidence type="ECO:0000256" key="4">
    <source>
        <dbReference type="ARBA" id="ARBA00023157"/>
    </source>
</evidence>
<dbReference type="GO" id="GO:0005886">
    <property type="term" value="C:plasma membrane"/>
    <property type="evidence" value="ECO:0007669"/>
    <property type="project" value="TreeGrafter"/>
</dbReference>
<evidence type="ECO:0000256" key="2">
    <source>
        <dbReference type="ARBA" id="ARBA00022525"/>
    </source>
</evidence>
<dbReference type="PANTHER" id="PTHR10075:SF100">
    <property type="entry name" value="FASCICLIN-2"/>
    <property type="match status" value="1"/>
</dbReference>
<keyword evidence="4" id="KW-1015">Disulfide bond</keyword>
<sequence>MSCRFERSDVIVEIGPITVTTDADEFEDELSYLYVQGGGDCPEMSIGAIQKALEESLPRSYIYVFTDARAKDYHLTDKVIELIQRKQSQVVFVMTGDCGDNTHEGFVSYLKIASTSSGQVFLLKKHQVNEVHGTDERGFPFIRSSKSAISAVVPEPPVVTVAPKSIDCVVETKVAYEVKWYKVSPYSGRNISMPALMYLPNSSLSIPNVEENNEGWYICVAENIGGQSSERTFLKVGAAPKVSLSPKQIDFVTGGVTRIECSATGSPPAAISWRHRGRTLAAGSRVDIDGGSLVLRDMTRSDAGVYECVANNIAGTETAASDVRFIEKPFIRLEKDSMLVAKGDPAALVCSATGIPPPAITWYKNNREINKGNAYVRVTSSGDLMLLGVQPEDAADYTCVARNKAGEDRAVIRLEVGSVPVISEAPRSAQVDIQTDYTMPCTASGYPTPNITWRKDNQPISDPNVFVDVNNSLHIKETSKDNEGSYACTALNQFGSHQVSASVVVTGIISPVIGFISSLVELKVGETLFLQCVVVMGNPKPTITWYKNAEVMLAVPGKVLLSPGGSLTVTDVDLSDEGEYMCTASNIGGTATMHTRLDVRGNPISLSDPHYYINLNNDLEIFVTEPADTAEYACNAKNSVGDDTKTISLVIREPPAITEFGLSLYTVVSGDPVTLVCQAAGKPTPVIKWQKNGNFLTTEDFAQGLTILADGSLRLSSAQISDEGLYSCVARNEAGFSQKSIQLNVFEPPKWPTDFNFNPKDINVIQGFGAKLLCPAQGSPPPRIIWSKDGAVLTGNELGIILNDDGSLDIPIAQVSDSGRYTCRAVNDAGDVSLDIEFSVYVPPSFGTSGTVQETDVTVVVNSTLILECSVQAIPPPDITWYKNGEEFVLNEDRMTLKKNDQMLTITGVQLLDEGRYKCVAENRAGEDERITDVTVQGKWNLFFTLISLFVVPPSIKEPPLSSKNNLTTVQSRNIYIECHAEGKPTPDISWYKDGLLLESSTEALILDSGRRLHLTQPSADSEGSYQCVAENVVGVAERSFQMNVYRWHRNGHSKKSLLWNSECGPQVDIANATLNDTATYACRARNQAEEWLRHRLTVYEPPSILDSDMVTALEVLVNSSITIHCDAEGIPHPSEVAEQRTTHLLYRLKFQVLRLTVCAFVTESSLEAAPTWRVSADGYGLTLLIANVGHTARYTCIATNEAGSADKDFDLDVLV</sequence>
<protein>
    <submittedName>
        <fullName evidence="7">HMCN1</fullName>
    </submittedName>
</protein>
<accession>A0A7J7K059</accession>
<dbReference type="OrthoDB" id="5985519at2759"/>